<dbReference type="PANTHER" id="PTHR45831">
    <property type="entry name" value="LD24721P"/>
    <property type="match status" value="1"/>
</dbReference>
<dbReference type="InterPro" id="IPR047150">
    <property type="entry name" value="SGT"/>
</dbReference>
<dbReference type="GO" id="GO:0072380">
    <property type="term" value="C:TRC complex"/>
    <property type="evidence" value="ECO:0007669"/>
    <property type="project" value="TreeGrafter"/>
</dbReference>
<dbReference type="SMART" id="SM00028">
    <property type="entry name" value="TPR"/>
    <property type="match status" value="3"/>
</dbReference>
<gene>
    <name evidence="4" type="ORF">DFP72DRAFT_916671</name>
</gene>
<dbReference type="InterPro" id="IPR013105">
    <property type="entry name" value="TPR_2"/>
</dbReference>
<dbReference type="GO" id="GO:0006620">
    <property type="term" value="P:post-translational protein targeting to endoplasmic reticulum membrane"/>
    <property type="evidence" value="ECO:0007669"/>
    <property type="project" value="TreeGrafter"/>
</dbReference>
<reference evidence="4 5" key="1">
    <citation type="submission" date="2020-07" db="EMBL/GenBank/DDBJ databases">
        <title>Comparative genomics of pyrophilous fungi reveals a link between fire events and developmental genes.</title>
        <authorList>
            <consortium name="DOE Joint Genome Institute"/>
            <person name="Steindorff A.S."/>
            <person name="Carver A."/>
            <person name="Calhoun S."/>
            <person name="Stillman K."/>
            <person name="Liu H."/>
            <person name="Lipzen A."/>
            <person name="Pangilinan J."/>
            <person name="Labutti K."/>
            <person name="Bruns T.D."/>
            <person name="Grigoriev I.V."/>
        </authorList>
    </citation>
    <scope>NUCLEOTIDE SEQUENCE [LARGE SCALE GENOMIC DNA]</scope>
    <source>
        <strain evidence="4 5">CBS 144469</strain>
    </source>
</reference>
<keyword evidence="1" id="KW-0677">Repeat</keyword>
<evidence type="ECO:0000256" key="3">
    <source>
        <dbReference type="PROSITE-ProRule" id="PRU00339"/>
    </source>
</evidence>
<dbReference type="EMBL" id="JACGCI010000071">
    <property type="protein sequence ID" value="KAF6748417.1"/>
    <property type="molecule type" value="Genomic_DNA"/>
</dbReference>
<dbReference type="Gene3D" id="1.25.40.10">
    <property type="entry name" value="Tetratricopeptide repeat domain"/>
    <property type="match status" value="1"/>
</dbReference>
<feature type="repeat" description="TPR" evidence="3">
    <location>
        <begin position="47"/>
        <end position="80"/>
    </location>
</feature>
<keyword evidence="2 3" id="KW-0802">TPR repeat</keyword>
<evidence type="ECO:0000256" key="1">
    <source>
        <dbReference type="ARBA" id="ARBA00022737"/>
    </source>
</evidence>
<sequence length="581" mass="65569">MPEEERKDDFAEAERLKALGNAHYAKGENVEAHRLFSEAIEKNPDNAVYYANRAAVLLAMNKNAEATQDCRKALDLDPDYGKAWGRLGKATQALNIWDASINAFQKALDLLPKDNLTALDRKSQVEYAEGIAKTKALRSQSNKVHNIIPTAQLFSGRMPWDMAAALTPKKIALGKPSCVFVLNYAYETFKKAITRFSEEMIEQSSETKTSTAEPNLVKLFSDVILADHRVFNLPSAPDFHKKLTKAAASENDLFRGWAKKGPSTVKKEVLQRLETETWETVGPAIEITIRSWIFFGFLKAHVSDQTKLSQEMYANALDVLQWGLETFPDVPNEERGMIFAPEFVRVVKRLYLIAMREDIASFGTKSMFSSKQIVPIAQDIVDTVDEEMPNMQAKDQVSLYQSGHFYAHWVYPVADALAALGWCQFNNIIFSTRASERLESILTAAQYYLDAAKICPDDDDRYITYMRMHLDCLFAAKKPLRDTLPICKRIQEAIPPVLQIWGLAPGAAAPLKQDLKEMKAFEKENSQRIAAGKLTLDSFAMMTPVQPTPLKIEMDPKFPFKVKEPNFRRGSKTKKYKANVV</sequence>
<dbReference type="Proteomes" id="UP000521943">
    <property type="component" value="Unassembled WGS sequence"/>
</dbReference>
<dbReference type="InterPro" id="IPR011990">
    <property type="entry name" value="TPR-like_helical_dom_sf"/>
</dbReference>
<dbReference type="PANTHER" id="PTHR45831:SF4">
    <property type="match status" value="1"/>
</dbReference>
<proteinExistence type="predicted"/>
<protein>
    <submittedName>
        <fullName evidence="4">Uncharacterized protein</fullName>
    </submittedName>
</protein>
<dbReference type="OrthoDB" id="2423701at2759"/>
<feature type="repeat" description="TPR" evidence="3">
    <location>
        <begin position="13"/>
        <end position="46"/>
    </location>
</feature>
<dbReference type="GO" id="GO:0060090">
    <property type="term" value="F:molecular adaptor activity"/>
    <property type="evidence" value="ECO:0007669"/>
    <property type="project" value="TreeGrafter"/>
</dbReference>
<feature type="repeat" description="TPR" evidence="3">
    <location>
        <begin position="81"/>
        <end position="114"/>
    </location>
</feature>
<keyword evidence="5" id="KW-1185">Reference proteome</keyword>
<dbReference type="GO" id="GO:0016020">
    <property type="term" value="C:membrane"/>
    <property type="evidence" value="ECO:0007669"/>
    <property type="project" value="TreeGrafter"/>
</dbReference>
<dbReference type="SUPFAM" id="SSF48452">
    <property type="entry name" value="TPR-like"/>
    <property type="match status" value="1"/>
</dbReference>
<name>A0A8H6HL78_9AGAR</name>
<evidence type="ECO:0000313" key="4">
    <source>
        <dbReference type="EMBL" id="KAF6748417.1"/>
    </source>
</evidence>
<dbReference type="AlphaFoldDB" id="A0A8H6HL78"/>
<dbReference type="PROSITE" id="PS50005">
    <property type="entry name" value="TPR"/>
    <property type="match status" value="3"/>
</dbReference>
<evidence type="ECO:0000256" key="2">
    <source>
        <dbReference type="ARBA" id="ARBA00022803"/>
    </source>
</evidence>
<organism evidence="4 5">
    <name type="scientific">Ephemerocybe angulata</name>
    <dbReference type="NCBI Taxonomy" id="980116"/>
    <lineage>
        <taxon>Eukaryota</taxon>
        <taxon>Fungi</taxon>
        <taxon>Dikarya</taxon>
        <taxon>Basidiomycota</taxon>
        <taxon>Agaricomycotina</taxon>
        <taxon>Agaricomycetes</taxon>
        <taxon>Agaricomycetidae</taxon>
        <taxon>Agaricales</taxon>
        <taxon>Agaricineae</taxon>
        <taxon>Psathyrellaceae</taxon>
        <taxon>Ephemerocybe</taxon>
    </lineage>
</organism>
<evidence type="ECO:0000313" key="5">
    <source>
        <dbReference type="Proteomes" id="UP000521943"/>
    </source>
</evidence>
<accession>A0A8H6HL78</accession>
<comment type="caution">
    <text evidence="4">The sequence shown here is derived from an EMBL/GenBank/DDBJ whole genome shotgun (WGS) entry which is preliminary data.</text>
</comment>
<dbReference type="InterPro" id="IPR019734">
    <property type="entry name" value="TPR_rpt"/>
</dbReference>
<dbReference type="Pfam" id="PF07719">
    <property type="entry name" value="TPR_2"/>
    <property type="match status" value="1"/>
</dbReference>